<feature type="coiled-coil region" evidence="4">
    <location>
        <begin position="215"/>
        <end position="267"/>
    </location>
</feature>
<evidence type="ECO:0000256" key="5">
    <source>
        <dbReference type="SAM" id="MobiDB-lite"/>
    </source>
</evidence>
<feature type="region of interest" description="Disordered" evidence="5">
    <location>
        <begin position="11"/>
        <end position="30"/>
    </location>
</feature>
<accession>A0AAV2NXE9</accession>
<dbReference type="AlphaFoldDB" id="A0AAV2NXE9"/>
<protein>
    <recommendedName>
        <fullName evidence="6">Hyaluronan-mediated motility receptor C-terminal domain-containing protein</fullName>
    </recommendedName>
</protein>
<feature type="compositionally biased region" description="Polar residues" evidence="5">
    <location>
        <begin position="991"/>
        <end position="1008"/>
    </location>
</feature>
<feature type="coiled-coil region" evidence="4">
    <location>
        <begin position="293"/>
        <end position="423"/>
    </location>
</feature>
<dbReference type="PANTHER" id="PTHR18956">
    <property type="entry name" value="HYALURONAN MEDIATED MOTILITY RECEPTOR"/>
    <property type="match status" value="1"/>
</dbReference>
<sequence length="1008" mass="117634">MSFSKARIQRFNELGSEAPPPGAYDPKFDNKVKGSVIEKSDRFLDARSTSSAECNASIASGKSNTITSTSVFRAPQVPRKRLITKSIEPVCPKAKNGHTFCIKNQNMKYGSNQQLADLQVECLNKDKTIQEHEKHIEEMKEDVLKLEAEIEKLHKKQNEIEVQHTKDIEAMAKLQQEIIGNHDDKHQAEVQLLRFQLLEASEEKEREISIRKTMETELRNRATELSRKITALEAELCAKKEENKTMIEALETRIEELLNTLKAMERDHDTEIGLLQKEKNQLDVCTTDLTQERSNLESKLEIKQNVILELQAQLSALQCELDELKAEYEKLADDSIKRISDLADKHEKEIQHLKNDFLKEKKKLLTENEVYKTCESEAKAKANEMEETNSFLIEELKDLQRLYKDVSQRLQQAQTELELSNEKHIIMVEKYKKNLNDVKNVHIEDKLQLQQLLNNTKEEYLKELENITLMRDKELDELNQATTRKIEEETKRIMKHAEKIIKNSESDKRNALAACRAESEEQMKNVIAECDAKVNAMMKEEQNSMEDELRLTHERYKACLLRVEMERVILDEKLSLRDAEITNLSATLEEFRLSIETQESFSQSLQIELDRAEAELAEKKEEVRDLKNYIRTETAEMVAKKKRIEVANTENTASVMALTTSLAQSNAEVEKLQNELKHSEDCIREHRDLLNVMRSNKQLMDEQIQAILEELDIHREMVDKHQTNNISQFELIKSIFETQIEGLKQDAAKEISRLQNDCEQKSLKNDELKKQLDEMVKNLHDVQHQLLKLEEQTDAQELDMSRLELANTKLLGQLKSREEELKKNNQLLKDQAAQHKTITDMANGQIEELSQKVEWFKTRDKDSEETTLLLEQERIKWRSLENILTQQLQEEKARREEAEEEVKKIKELNNDLKKDYEEISEKYAEVIGHQNPKQRIKHVTHLKDKNYHLEQELRNKIKIIEQQQKTIEKLKAEEKRSHWKGKENVGMVHSTPISSPHKTLTPLRSRND</sequence>
<evidence type="ECO:0000313" key="7">
    <source>
        <dbReference type="EMBL" id="CAL1684251.1"/>
    </source>
</evidence>
<feature type="coiled-coil region" evidence="4">
    <location>
        <begin position="744"/>
        <end position="838"/>
    </location>
</feature>
<evidence type="ECO:0000256" key="2">
    <source>
        <dbReference type="ARBA" id="ARBA00022490"/>
    </source>
</evidence>
<evidence type="ECO:0000256" key="3">
    <source>
        <dbReference type="ARBA" id="ARBA00023212"/>
    </source>
</evidence>
<feature type="domain" description="Hyaluronan-mediated motility receptor C-terminal" evidence="6">
    <location>
        <begin position="852"/>
        <end position="973"/>
    </location>
</feature>
<evidence type="ECO:0000256" key="1">
    <source>
        <dbReference type="ARBA" id="ARBA00004186"/>
    </source>
</evidence>
<dbReference type="GO" id="GO:0005819">
    <property type="term" value="C:spindle"/>
    <property type="evidence" value="ECO:0007669"/>
    <property type="project" value="UniProtKB-SubCell"/>
</dbReference>
<keyword evidence="3" id="KW-0206">Cytoskeleton</keyword>
<gene>
    <name evidence="7" type="ORF">LPLAT_LOCUS9917</name>
</gene>
<feature type="coiled-coil region" evidence="4">
    <location>
        <begin position="122"/>
        <end position="163"/>
    </location>
</feature>
<organism evidence="7 8">
    <name type="scientific">Lasius platythorax</name>
    <dbReference type="NCBI Taxonomy" id="488582"/>
    <lineage>
        <taxon>Eukaryota</taxon>
        <taxon>Metazoa</taxon>
        <taxon>Ecdysozoa</taxon>
        <taxon>Arthropoda</taxon>
        <taxon>Hexapoda</taxon>
        <taxon>Insecta</taxon>
        <taxon>Pterygota</taxon>
        <taxon>Neoptera</taxon>
        <taxon>Endopterygota</taxon>
        <taxon>Hymenoptera</taxon>
        <taxon>Apocrita</taxon>
        <taxon>Aculeata</taxon>
        <taxon>Formicoidea</taxon>
        <taxon>Formicidae</taxon>
        <taxon>Formicinae</taxon>
        <taxon>Lasius</taxon>
        <taxon>Lasius</taxon>
    </lineage>
</organism>
<keyword evidence="8" id="KW-1185">Reference proteome</keyword>
<evidence type="ECO:0000313" key="8">
    <source>
        <dbReference type="Proteomes" id="UP001497644"/>
    </source>
</evidence>
<dbReference type="EMBL" id="OZ034828">
    <property type="protein sequence ID" value="CAL1684251.1"/>
    <property type="molecule type" value="Genomic_DNA"/>
</dbReference>
<dbReference type="InterPro" id="IPR026203">
    <property type="entry name" value="IHABP"/>
</dbReference>
<feature type="region of interest" description="Disordered" evidence="5">
    <location>
        <begin position="973"/>
        <end position="1008"/>
    </location>
</feature>
<evidence type="ECO:0000259" key="6">
    <source>
        <dbReference type="Pfam" id="PF15908"/>
    </source>
</evidence>
<feature type="coiled-coil region" evidence="4">
    <location>
        <begin position="595"/>
        <end position="689"/>
    </location>
</feature>
<keyword evidence="2" id="KW-0963">Cytoplasm</keyword>
<dbReference type="Proteomes" id="UP001497644">
    <property type="component" value="Chromosome 5"/>
</dbReference>
<feature type="compositionally biased region" description="Basic and acidic residues" evidence="5">
    <location>
        <begin position="973"/>
        <end position="983"/>
    </location>
</feature>
<name>A0AAV2NXE9_9HYME</name>
<comment type="subcellular location">
    <subcellularLocation>
        <location evidence="1">Cytoplasm</location>
        <location evidence="1">Cytoskeleton</location>
        <location evidence="1">Spindle</location>
    </subcellularLocation>
</comment>
<dbReference type="Pfam" id="PF15908">
    <property type="entry name" value="HMMR_C"/>
    <property type="match status" value="1"/>
</dbReference>
<dbReference type="GO" id="GO:0005540">
    <property type="term" value="F:hyaluronic acid binding"/>
    <property type="evidence" value="ECO:0007669"/>
    <property type="project" value="InterPro"/>
</dbReference>
<dbReference type="PANTHER" id="PTHR18956:SF6">
    <property type="entry name" value="HYALURONAN MEDIATED MOTILITY RECEPTOR"/>
    <property type="match status" value="1"/>
</dbReference>
<reference evidence="7" key="1">
    <citation type="submission" date="2024-04" db="EMBL/GenBank/DDBJ databases">
        <authorList>
            <consortium name="Molecular Ecology Group"/>
        </authorList>
    </citation>
    <scope>NUCLEOTIDE SEQUENCE</scope>
</reference>
<keyword evidence="4" id="KW-0175">Coiled coil</keyword>
<proteinExistence type="predicted"/>
<evidence type="ECO:0000256" key="4">
    <source>
        <dbReference type="SAM" id="Coils"/>
    </source>
</evidence>
<feature type="coiled-coil region" evidence="4">
    <location>
        <begin position="881"/>
        <end position="925"/>
    </location>
</feature>
<dbReference type="InterPro" id="IPR031794">
    <property type="entry name" value="HMMR_C"/>
</dbReference>